<dbReference type="PROSITE" id="PS00785">
    <property type="entry name" value="5_NUCLEOTIDASE_1"/>
    <property type="match status" value="1"/>
</dbReference>
<evidence type="ECO:0000256" key="1">
    <source>
        <dbReference type="ARBA" id="ARBA00000815"/>
    </source>
</evidence>
<keyword evidence="3" id="KW-0472">Membrane</keyword>
<dbReference type="GO" id="GO:0006196">
    <property type="term" value="P:AMP catabolic process"/>
    <property type="evidence" value="ECO:0007669"/>
    <property type="project" value="TreeGrafter"/>
</dbReference>
<dbReference type="InterPro" id="IPR029052">
    <property type="entry name" value="Metallo-depent_PP-like"/>
</dbReference>
<dbReference type="GO" id="GO:0008253">
    <property type="term" value="F:5'-nucleotidase activity"/>
    <property type="evidence" value="ECO:0007669"/>
    <property type="project" value="UniProtKB-EC"/>
</dbReference>
<sequence>MGAIFNSGIVLFIILTIGVILTNSFNLTLLHTNDVHSHFIEFNAHGGRCVDKLKEQKQCFGGFARQVSKYLSFVIDIFIFEDVRIVIPIRLLRWELPPIKYIEALKCTGSMVWKRGEGDLEFEDEVECIKREARRLATEEGLTKIMAVGHSGYAVDQSIAEEVPEIDIVVGGHTNTFLYT</sequence>
<dbReference type="PANTHER" id="PTHR11575">
    <property type="entry name" value="5'-NUCLEOTIDASE-RELATED"/>
    <property type="match status" value="1"/>
</dbReference>
<dbReference type="PRINTS" id="PR01607">
    <property type="entry name" value="APYRASEFAMLY"/>
</dbReference>
<evidence type="ECO:0000313" key="5">
    <source>
        <dbReference type="Proteomes" id="UP000887013"/>
    </source>
</evidence>
<gene>
    <name evidence="4" type="primary">5NTD</name>
    <name evidence="4" type="ORF">NPIL_508401</name>
</gene>
<comment type="catalytic activity">
    <reaction evidence="1">
        <text>a ribonucleoside 5'-phosphate + H2O = a ribonucleoside + phosphate</text>
        <dbReference type="Rhea" id="RHEA:12484"/>
        <dbReference type="ChEBI" id="CHEBI:15377"/>
        <dbReference type="ChEBI" id="CHEBI:18254"/>
        <dbReference type="ChEBI" id="CHEBI:43474"/>
        <dbReference type="ChEBI" id="CHEBI:58043"/>
        <dbReference type="EC" id="3.1.3.5"/>
    </reaction>
</comment>
<accession>A0A8X6TYV1</accession>
<dbReference type="InterPro" id="IPR006146">
    <property type="entry name" value="5'-Nucleotdase_CS"/>
</dbReference>
<dbReference type="OrthoDB" id="6510877at2759"/>
<keyword evidence="3" id="KW-1133">Transmembrane helix</keyword>
<dbReference type="EC" id="3.1.3.5" evidence="2"/>
<evidence type="ECO:0000313" key="4">
    <source>
        <dbReference type="EMBL" id="GFT72025.1"/>
    </source>
</evidence>
<organism evidence="4 5">
    <name type="scientific">Nephila pilipes</name>
    <name type="common">Giant wood spider</name>
    <name type="synonym">Nephila maculata</name>
    <dbReference type="NCBI Taxonomy" id="299642"/>
    <lineage>
        <taxon>Eukaryota</taxon>
        <taxon>Metazoa</taxon>
        <taxon>Ecdysozoa</taxon>
        <taxon>Arthropoda</taxon>
        <taxon>Chelicerata</taxon>
        <taxon>Arachnida</taxon>
        <taxon>Araneae</taxon>
        <taxon>Araneomorphae</taxon>
        <taxon>Entelegynae</taxon>
        <taxon>Araneoidea</taxon>
        <taxon>Nephilidae</taxon>
        <taxon>Nephila</taxon>
    </lineage>
</organism>
<evidence type="ECO:0000256" key="3">
    <source>
        <dbReference type="SAM" id="Phobius"/>
    </source>
</evidence>
<dbReference type="EMBL" id="BMAW01116764">
    <property type="protein sequence ID" value="GFT72025.1"/>
    <property type="molecule type" value="Genomic_DNA"/>
</dbReference>
<dbReference type="GO" id="GO:0005886">
    <property type="term" value="C:plasma membrane"/>
    <property type="evidence" value="ECO:0007669"/>
    <property type="project" value="TreeGrafter"/>
</dbReference>
<evidence type="ECO:0000256" key="2">
    <source>
        <dbReference type="ARBA" id="ARBA00012643"/>
    </source>
</evidence>
<keyword evidence="3" id="KW-0812">Transmembrane</keyword>
<dbReference type="AlphaFoldDB" id="A0A8X6TYV1"/>
<comment type="caution">
    <text evidence="4">The sequence shown here is derived from an EMBL/GenBank/DDBJ whole genome shotgun (WGS) entry which is preliminary data.</text>
</comment>
<dbReference type="InterPro" id="IPR006179">
    <property type="entry name" value="5_nucleotidase/apyrase"/>
</dbReference>
<dbReference type="Gene3D" id="3.60.21.10">
    <property type="match status" value="1"/>
</dbReference>
<feature type="non-terminal residue" evidence="4">
    <location>
        <position position="1"/>
    </location>
</feature>
<reference evidence="4" key="1">
    <citation type="submission" date="2020-08" db="EMBL/GenBank/DDBJ databases">
        <title>Multicomponent nature underlies the extraordinary mechanical properties of spider dragline silk.</title>
        <authorList>
            <person name="Kono N."/>
            <person name="Nakamura H."/>
            <person name="Mori M."/>
            <person name="Yoshida Y."/>
            <person name="Ohtoshi R."/>
            <person name="Malay A.D."/>
            <person name="Moran D.A.P."/>
            <person name="Tomita M."/>
            <person name="Numata K."/>
            <person name="Arakawa K."/>
        </authorList>
    </citation>
    <scope>NUCLEOTIDE SEQUENCE</scope>
</reference>
<protein>
    <recommendedName>
        <fullName evidence="2">5'-nucleotidase</fullName>
        <ecNumber evidence="2">3.1.3.5</ecNumber>
    </recommendedName>
</protein>
<dbReference type="Proteomes" id="UP000887013">
    <property type="component" value="Unassembled WGS sequence"/>
</dbReference>
<dbReference type="SUPFAM" id="SSF56300">
    <property type="entry name" value="Metallo-dependent phosphatases"/>
    <property type="match status" value="2"/>
</dbReference>
<dbReference type="GO" id="GO:0000166">
    <property type="term" value="F:nucleotide binding"/>
    <property type="evidence" value="ECO:0007669"/>
    <property type="project" value="InterPro"/>
</dbReference>
<dbReference type="GO" id="GO:0046872">
    <property type="term" value="F:metal ion binding"/>
    <property type="evidence" value="ECO:0007669"/>
    <property type="project" value="InterPro"/>
</dbReference>
<dbReference type="PANTHER" id="PTHR11575:SF24">
    <property type="entry name" value="5'-NUCLEOTIDASE"/>
    <property type="match status" value="1"/>
</dbReference>
<proteinExistence type="predicted"/>
<name>A0A8X6TYV1_NEPPI</name>
<keyword evidence="5" id="KW-1185">Reference proteome</keyword>
<feature type="transmembrane region" description="Helical" evidence="3">
    <location>
        <begin position="9"/>
        <end position="30"/>
    </location>
</feature>